<name>A0ABS6J011_9RHOB</name>
<keyword evidence="3" id="KW-1185">Reference proteome</keyword>
<reference evidence="2 3" key="1">
    <citation type="submission" date="2021-06" db="EMBL/GenBank/DDBJ databases">
        <title>Rhodobacteraceae bacterium strain HSP-20.</title>
        <authorList>
            <person name="Chen W.-M."/>
        </authorList>
    </citation>
    <scope>NUCLEOTIDE SEQUENCE [LARGE SCALE GENOMIC DNA]</scope>
    <source>
        <strain evidence="2 3">HSP-20</strain>
    </source>
</reference>
<accession>A0ABS6J011</accession>
<sequence>MRPPLLTLALIATLLPGLSAAQTTSTTIQSGDGNQSTTVQSGQTAAATIQAGDGNVASTTLGGTYNASVIGQWGSSNTLDQTLSGSNRGLFTQQIGILSTDRQSSTTFTGGNLRVSVTIRSELK</sequence>
<protein>
    <recommendedName>
        <fullName evidence="4">Curlin associated repeat-containing protein</fullName>
    </recommendedName>
</protein>
<organism evidence="2 3">
    <name type="scientific">Paragemmobacter amnigenus</name>
    <dbReference type="NCBI Taxonomy" id="2852097"/>
    <lineage>
        <taxon>Bacteria</taxon>
        <taxon>Pseudomonadati</taxon>
        <taxon>Pseudomonadota</taxon>
        <taxon>Alphaproteobacteria</taxon>
        <taxon>Rhodobacterales</taxon>
        <taxon>Paracoccaceae</taxon>
        <taxon>Paragemmobacter</taxon>
    </lineage>
</organism>
<evidence type="ECO:0008006" key="4">
    <source>
        <dbReference type="Google" id="ProtNLM"/>
    </source>
</evidence>
<dbReference type="RefSeq" id="WP_161760635.1">
    <property type="nucleotide sequence ID" value="NZ_JAAATX020000001.1"/>
</dbReference>
<dbReference type="EMBL" id="JAAATX020000001">
    <property type="protein sequence ID" value="MBU9696601.1"/>
    <property type="molecule type" value="Genomic_DNA"/>
</dbReference>
<gene>
    <name evidence="2" type="ORF">GU927_001950</name>
</gene>
<evidence type="ECO:0000313" key="3">
    <source>
        <dbReference type="Proteomes" id="UP000731907"/>
    </source>
</evidence>
<keyword evidence="1" id="KW-0732">Signal</keyword>
<comment type="caution">
    <text evidence="2">The sequence shown here is derived from an EMBL/GenBank/DDBJ whole genome shotgun (WGS) entry which is preliminary data.</text>
</comment>
<proteinExistence type="predicted"/>
<feature type="chain" id="PRO_5046309688" description="Curlin associated repeat-containing protein" evidence="1">
    <location>
        <begin position="22"/>
        <end position="124"/>
    </location>
</feature>
<feature type="signal peptide" evidence="1">
    <location>
        <begin position="1"/>
        <end position="21"/>
    </location>
</feature>
<evidence type="ECO:0000313" key="2">
    <source>
        <dbReference type="EMBL" id="MBU9696601.1"/>
    </source>
</evidence>
<evidence type="ECO:0000256" key="1">
    <source>
        <dbReference type="SAM" id="SignalP"/>
    </source>
</evidence>
<dbReference type="Proteomes" id="UP000731907">
    <property type="component" value="Unassembled WGS sequence"/>
</dbReference>